<dbReference type="AlphaFoldDB" id="A0A1S6HTN9"/>
<dbReference type="OrthoDB" id="9792010at2"/>
<keyword evidence="7" id="KW-0969">Cilium</keyword>
<keyword evidence="4 6" id="KW-1005">Bacterial flagellum biogenesis</keyword>
<organism evidence="7 8">
    <name type="scientific">Shewanella psychrophila</name>
    <dbReference type="NCBI Taxonomy" id="225848"/>
    <lineage>
        <taxon>Bacteria</taxon>
        <taxon>Pseudomonadati</taxon>
        <taxon>Pseudomonadota</taxon>
        <taxon>Gammaproteobacteria</taxon>
        <taxon>Alteromonadales</taxon>
        <taxon>Shewanellaceae</taxon>
        <taxon>Shewanella</taxon>
    </lineage>
</organism>
<evidence type="ECO:0000313" key="8">
    <source>
        <dbReference type="Proteomes" id="UP000189545"/>
    </source>
</evidence>
<keyword evidence="3 6" id="KW-0963">Cytoplasm</keyword>
<dbReference type="EMBL" id="CP014782">
    <property type="protein sequence ID" value="AQS38905.1"/>
    <property type="molecule type" value="Genomic_DNA"/>
</dbReference>
<evidence type="ECO:0000256" key="6">
    <source>
        <dbReference type="PIRNR" id="PIRNR039090"/>
    </source>
</evidence>
<keyword evidence="8" id="KW-1185">Reference proteome</keyword>
<dbReference type="InterPro" id="IPR036584">
    <property type="entry name" value="FliS_sf"/>
</dbReference>
<accession>A0A1S6HTN9</accession>
<dbReference type="KEGG" id="spsw:Sps_03788"/>
<evidence type="ECO:0000256" key="2">
    <source>
        <dbReference type="ARBA" id="ARBA00008787"/>
    </source>
</evidence>
<dbReference type="Gene3D" id="1.20.120.340">
    <property type="entry name" value="Flagellar protein FliS"/>
    <property type="match status" value="1"/>
</dbReference>
<dbReference type="PIRSF" id="PIRSF039090">
    <property type="entry name" value="Flis"/>
    <property type="match status" value="1"/>
</dbReference>
<dbReference type="PANTHER" id="PTHR34773">
    <property type="entry name" value="FLAGELLAR SECRETION CHAPERONE FLIS"/>
    <property type="match status" value="1"/>
</dbReference>
<dbReference type="GO" id="GO:0044780">
    <property type="term" value="P:bacterial-type flagellum assembly"/>
    <property type="evidence" value="ECO:0007669"/>
    <property type="project" value="InterPro"/>
</dbReference>
<evidence type="ECO:0000256" key="3">
    <source>
        <dbReference type="ARBA" id="ARBA00022490"/>
    </source>
</evidence>
<keyword evidence="5" id="KW-0143">Chaperone</keyword>
<protein>
    <recommendedName>
        <fullName evidence="6">Flagellar secretion chaperone FliS</fullName>
    </recommendedName>
</protein>
<keyword evidence="7" id="KW-0282">Flagellum</keyword>
<evidence type="ECO:0000256" key="5">
    <source>
        <dbReference type="ARBA" id="ARBA00023186"/>
    </source>
</evidence>
<dbReference type="Proteomes" id="UP000189545">
    <property type="component" value="Chromosome"/>
</dbReference>
<dbReference type="GO" id="GO:0005829">
    <property type="term" value="C:cytosol"/>
    <property type="evidence" value="ECO:0007669"/>
    <property type="project" value="UniProtKB-SubCell"/>
</dbReference>
<evidence type="ECO:0000313" key="7">
    <source>
        <dbReference type="EMBL" id="AQS38905.1"/>
    </source>
</evidence>
<evidence type="ECO:0000256" key="1">
    <source>
        <dbReference type="ARBA" id="ARBA00004514"/>
    </source>
</evidence>
<name>A0A1S6HTN9_9GAMM</name>
<dbReference type="InterPro" id="IPR003713">
    <property type="entry name" value="FliS"/>
</dbReference>
<reference evidence="7 8" key="1">
    <citation type="submission" date="2016-03" db="EMBL/GenBank/DDBJ databases">
        <title>Complete genome sequence of Shewanella psychrophila WP2, a deep sea bacterium isolated from west Pacific sediment.</title>
        <authorList>
            <person name="Xu G."/>
            <person name="Jian H."/>
        </authorList>
    </citation>
    <scope>NUCLEOTIDE SEQUENCE [LARGE SCALE GENOMIC DNA]</scope>
    <source>
        <strain evidence="7 8">WP2</strain>
    </source>
</reference>
<dbReference type="CDD" id="cd16098">
    <property type="entry name" value="FliS"/>
    <property type="match status" value="1"/>
</dbReference>
<dbReference type="STRING" id="225848.Sps_03788"/>
<comment type="similarity">
    <text evidence="2 6">Belongs to the FliS family.</text>
</comment>
<dbReference type="SUPFAM" id="SSF101116">
    <property type="entry name" value="Flagellar export chaperone FliS"/>
    <property type="match status" value="1"/>
</dbReference>
<dbReference type="GO" id="GO:0071973">
    <property type="term" value="P:bacterial-type flagellum-dependent cell motility"/>
    <property type="evidence" value="ECO:0007669"/>
    <property type="project" value="TreeGrafter"/>
</dbReference>
<sequence>MRRSLQSYRKVSLDNEIAVASPHRIIQMMFEGALQRIAQSRYAIGNNDLATKGLNIGKAIGIINGLNSSLNMDAGGEMIGNVSALYDFMLRRLSEANINNDIQALDDVSEILRTIKEGWDAIPVEQHHIVSHTEAV</sequence>
<keyword evidence="7" id="KW-0966">Cell projection</keyword>
<gene>
    <name evidence="7" type="ORF">Sps_03788</name>
</gene>
<dbReference type="RefSeq" id="WP_077753878.1">
    <property type="nucleotide sequence ID" value="NZ_CP014782.1"/>
</dbReference>
<dbReference type="Pfam" id="PF02561">
    <property type="entry name" value="FliS"/>
    <property type="match status" value="1"/>
</dbReference>
<proteinExistence type="inferred from homology"/>
<dbReference type="PANTHER" id="PTHR34773:SF1">
    <property type="entry name" value="FLAGELLAR SECRETION CHAPERONE FLIS"/>
    <property type="match status" value="1"/>
</dbReference>
<comment type="subcellular location">
    <subcellularLocation>
        <location evidence="1 6">Cytoplasm</location>
        <location evidence="1 6">Cytosol</location>
    </subcellularLocation>
</comment>
<dbReference type="NCBIfam" id="TIGR00208">
    <property type="entry name" value="fliS"/>
    <property type="match status" value="1"/>
</dbReference>
<evidence type="ECO:0000256" key="4">
    <source>
        <dbReference type="ARBA" id="ARBA00022795"/>
    </source>
</evidence>